<dbReference type="InterPro" id="IPR011051">
    <property type="entry name" value="RmlC_Cupin_sf"/>
</dbReference>
<proteinExistence type="predicted"/>
<dbReference type="EMBL" id="JAJAUY010000091">
    <property type="protein sequence ID" value="MCB5181815.1"/>
    <property type="molecule type" value="Genomic_DNA"/>
</dbReference>
<evidence type="ECO:0000313" key="2">
    <source>
        <dbReference type="Proteomes" id="UP001199054"/>
    </source>
</evidence>
<reference evidence="1 2" key="1">
    <citation type="submission" date="2021-10" db="EMBL/GenBank/DDBJ databases">
        <title>Streptomyces sp. strain SMC 277, a novel streptomycete isolated from soil.</title>
        <authorList>
            <person name="Chanama M."/>
        </authorList>
    </citation>
    <scope>NUCLEOTIDE SEQUENCE [LARGE SCALE GENOMIC DNA]</scope>
    <source>
        <strain evidence="1 2">SMC 277</strain>
    </source>
</reference>
<organism evidence="1 2">
    <name type="scientific">Streptomyces antimicrobicus</name>
    <dbReference type="NCBI Taxonomy" id="2883108"/>
    <lineage>
        <taxon>Bacteria</taxon>
        <taxon>Bacillati</taxon>
        <taxon>Actinomycetota</taxon>
        <taxon>Actinomycetes</taxon>
        <taxon>Kitasatosporales</taxon>
        <taxon>Streptomycetaceae</taxon>
        <taxon>Streptomyces</taxon>
    </lineage>
</organism>
<accession>A0ABS8BB26</accession>
<gene>
    <name evidence="1" type="ORF">LG632_20840</name>
</gene>
<name>A0ABS8BB26_9ACTN</name>
<keyword evidence="2" id="KW-1185">Reference proteome</keyword>
<evidence type="ECO:0000313" key="1">
    <source>
        <dbReference type="EMBL" id="MCB5181815.1"/>
    </source>
</evidence>
<protein>
    <submittedName>
        <fullName evidence="1">Cupin</fullName>
    </submittedName>
</protein>
<dbReference type="InterPro" id="IPR014710">
    <property type="entry name" value="RmlC-like_jellyroll"/>
</dbReference>
<dbReference type="Gene3D" id="2.60.120.10">
    <property type="entry name" value="Jelly Rolls"/>
    <property type="match status" value="1"/>
</dbReference>
<dbReference type="Proteomes" id="UP001199054">
    <property type="component" value="Unassembled WGS sequence"/>
</dbReference>
<dbReference type="RefSeq" id="WP_226728908.1">
    <property type="nucleotide sequence ID" value="NZ_JAJAUY010000091.1"/>
</dbReference>
<sequence>MDDLNALAEEHLAAAREHPHGRSAHLVLHDQPLRQSLIALTVGTTLDEHLSPPAGSLLVLRGTVRLTAASGDVELGPGFLHALPPDPHALTALTDAVLLLTAVNP</sequence>
<dbReference type="SUPFAM" id="SSF51182">
    <property type="entry name" value="RmlC-like cupins"/>
    <property type="match status" value="1"/>
</dbReference>
<comment type="caution">
    <text evidence="1">The sequence shown here is derived from an EMBL/GenBank/DDBJ whole genome shotgun (WGS) entry which is preliminary data.</text>
</comment>